<dbReference type="InterPro" id="IPR020845">
    <property type="entry name" value="AMP-binding_CS"/>
</dbReference>
<feature type="compositionally biased region" description="Polar residues" evidence="1">
    <location>
        <begin position="136"/>
        <end position="152"/>
    </location>
</feature>
<dbReference type="GO" id="GO:0031177">
    <property type="term" value="F:phosphopantetheine binding"/>
    <property type="evidence" value="ECO:0007669"/>
    <property type="project" value="TreeGrafter"/>
</dbReference>
<organism evidence="3">
    <name type="scientific">Mycobacterium xenopi 4042</name>
    <dbReference type="NCBI Taxonomy" id="1299334"/>
    <lineage>
        <taxon>Bacteria</taxon>
        <taxon>Bacillati</taxon>
        <taxon>Actinomycetota</taxon>
        <taxon>Actinomycetes</taxon>
        <taxon>Mycobacteriales</taxon>
        <taxon>Mycobacteriaceae</taxon>
        <taxon>Mycobacterium</taxon>
    </lineage>
</organism>
<dbReference type="GO" id="GO:0044550">
    <property type="term" value="P:secondary metabolite biosynthetic process"/>
    <property type="evidence" value="ECO:0007669"/>
    <property type="project" value="TreeGrafter"/>
</dbReference>
<accession>X8AN86</accession>
<feature type="region of interest" description="Disordered" evidence="1">
    <location>
        <begin position="132"/>
        <end position="160"/>
    </location>
</feature>
<sequence length="187" mass="20656">MHPDNTAYLIYTSGSTGLPKGVPVPHAPIAEYFVWFGDEYQVDETDRLLQVASPSFDVSIGEIFGTLICGARLVIPRPDGLRDVGYLTDLLHREGITSMHFVPSLLGLFLSLPGVYQWRTLRRVPIGGKRCPARLRTNSTPPSMHRCTTSTGPPKPWSMPPAIRWRARKAPGLCRSAGPRSTPRCTC</sequence>
<reference evidence="3" key="1">
    <citation type="submission" date="2014-01" db="EMBL/GenBank/DDBJ databases">
        <authorList>
            <person name="Brown-Elliot B."/>
            <person name="Wallace R."/>
            <person name="Lenaerts A."/>
            <person name="Ordway D."/>
            <person name="DeGroote M.A."/>
            <person name="Parker T."/>
            <person name="Sizemore C."/>
            <person name="Tallon L.J."/>
            <person name="Sadzewicz L.K."/>
            <person name="Sengamalay N."/>
            <person name="Fraser C.M."/>
            <person name="Hine E."/>
            <person name="Shefchek K.A."/>
            <person name="Das S.P."/>
            <person name="Tettelin H."/>
        </authorList>
    </citation>
    <scope>NUCLEOTIDE SEQUENCE [LARGE SCALE GENOMIC DNA]</scope>
    <source>
        <strain evidence="3">4042</strain>
    </source>
</reference>
<dbReference type="EMBL" id="JAOB01000047">
    <property type="protein sequence ID" value="EUA33347.1"/>
    <property type="molecule type" value="Genomic_DNA"/>
</dbReference>
<dbReference type="GO" id="GO:0005829">
    <property type="term" value="C:cytosol"/>
    <property type="evidence" value="ECO:0007669"/>
    <property type="project" value="TreeGrafter"/>
</dbReference>
<dbReference type="Gene3D" id="3.40.50.12780">
    <property type="entry name" value="N-terminal domain of ligase-like"/>
    <property type="match status" value="1"/>
</dbReference>
<dbReference type="Pfam" id="PF00501">
    <property type="entry name" value="AMP-binding"/>
    <property type="match status" value="1"/>
</dbReference>
<dbReference type="PROSITE" id="PS00455">
    <property type="entry name" value="AMP_BINDING"/>
    <property type="match status" value="1"/>
</dbReference>
<dbReference type="SUPFAM" id="SSF56801">
    <property type="entry name" value="Acetyl-CoA synthetase-like"/>
    <property type="match status" value="1"/>
</dbReference>
<dbReference type="GO" id="GO:0043041">
    <property type="term" value="P:amino acid activation for nonribosomal peptide biosynthetic process"/>
    <property type="evidence" value="ECO:0007669"/>
    <property type="project" value="TreeGrafter"/>
</dbReference>
<feature type="domain" description="AMP-dependent synthetase/ligase" evidence="2">
    <location>
        <begin position="2"/>
        <end position="135"/>
    </location>
</feature>
<dbReference type="AlphaFoldDB" id="X8AN86"/>
<dbReference type="PANTHER" id="PTHR45527">
    <property type="entry name" value="NONRIBOSOMAL PEPTIDE SYNTHETASE"/>
    <property type="match status" value="1"/>
</dbReference>
<protein>
    <submittedName>
        <fullName evidence="3">AMP-binding enzyme family protein</fullName>
    </submittedName>
</protein>
<comment type="caution">
    <text evidence="3">The sequence shown here is derived from an EMBL/GenBank/DDBJ whole genome shotgun (WGS) entry which is preliminary data.</text>
</comment>
<dbReference type="PANTHER" id="PTHR45527:SF1">
    <property type="entry name" value="FATTY ACID SYNTHASE"/>
    <property type="match status" value="1"/>
</dbReference>
<evidence type="ECO:0000259" key="2">
    <source>
        <dbReference type="Pfam" id="PF00501"/>
    </source>
</evidence>
<evidence type="ECO:0000256" key="1">
    <source>
        <dbReference type="SAM" id="MobiDB-lite"/>
    </source>
</evidence>
<name>X8AN86_MYCXE</name>
<dbReference type="PATRIC" id="fig|1299334.3.peg.5132"/>
<dbReference type="InterPro" id="IPR042099">
    <property type="entry name" value="ANL_N_sf"/>
</dbReference>
<dbReference type="InterPro" id="IPR000873">
    <property type="entry name" value="AMP-dep_synth/lig_dom"/>
</dbReference>
<evidence type="ECO:0000313" key="3">
    <source>
        <dbReference type="EMBL" id="EUA33347.1"/>
    </source>
</evidence>
<gene>
    <name evidence="3" type="ORF">I553_7757</name>
</gene>
<proteinExistence type="predicted"/>